<dbReference type="Proteomes" id="UP000799302">
    <property type="component" value="Unassembled WGS sequence"/>
</dbReference>
<feature type="region of interest" description="Disordered" evidence="1">
    <location>
        <begin position="151"/>
        <end position="181"/>
    </location>
</feature>
<keyword evidence="2" id="KW-0472">Membrane</keyword>
<gene>
    <name evidence="3" type="ORF">BT63DRAFT_458652</name>
</gene>
<reference evidence="3" key="1">
    <citation type="journal article" date="2020" name="Stud. Mycol.">
        <title>101 Dothideomycetes genomes: a test case for predicting lifestyles and emergence of pathogens.</title>
        <authorList>
            <person name="Haridas S."/>
            <person name="Albert R."/>
            <person name="Binder M."/>
            <person name="Bloem J."/>
            <person name="Labutti K."/>
            <person name="Salamov A."/>
            <person name="Andreopoulos B."/>
            <person name="Baker S."/>
            <person name="Barry K."/>
            <person name="Bills G."/>
            <person name="Bluhm B."/>
            <person name="Cannon C."/>
            <person name="Castanera R."/>
            <person name="Culley D."/>
            <person name="Daum C."/>
            <person name="Ezra D."/>
            <person name="Gonzalez J."/>
            <person name="Henrissat B."/>
            <person name="Kuo A."/>
            <person name="Liang C."/>
            <person name="Lipzen A."/>
            <person name="Lutzoni F."/>
            <person name="Magnuson J."/>
            <person name="Mondo S."/>
            <person name="Nolan M."/>
            <person name="Ohm R."/>
            <person name="Pangilinan J."/>
            <person name="Park H.-J."/>
            <person name="Ramirez L."/>
            <person name="Alfaro M."/>
            <person name="Sun H."/>
            <person name="Tritt A."/>
            <person name="Yoshinaga Y."/>
            <person name="Zwiers L.-H."/>
            <person name="Turgeon B."/>
            <person name="Goodwin S."/>
            <person name="Spatafora J."/>
            <person name="Crous P."/>
            <person name="Grigoriev I."/>
        </authorList>
    </citation>
    <scope>NUCLEOTIDE SEQUENCE</scope>
    <source>
        <strain evidence="3">CBS 115976</strain>
    </source>
</reference>
<sequence length="276" mass="29283">MYHGHIRLYYVDTSCYPPITTGNIEGSAGWDAFYYSPGLCPSGYTTCIVFNSWFPGYSDTLLLNPDTTAAVCCPSGYTYTTFGHLCGSSVSKGEVVDYFAASLVGAGYSLTHMHSTFPTDTIVHGDGVPIMWQSSDQTVLASATAATASNTATSTTGTLKTGTTSQSSTNDTNPSSASGGGLSKGASIGIGVGAAIGVLMLLGVLLLCIRSRKKRSQPVMQAQSQQYSIEADDKRQHMGPMPAEMAAHSQSYQHRHELPTMYSQPAPAELEGSRWQ</sequence>
<evidence type="ECO:0000256" key="1">
    <source>
        <dbReference type="SAM" id="MobiDB-lite"/>
    </source>
</evidence>
<accession>A0A6A6U5S5</accession>
<evidence type="ECO:0000313" key="3">
    <source>
        <dbReference type="EMBL" id="KAF2666294.1"/>
    </source>
</evidence>
<keyword evidence="4" id="KW-1185">Reference proteome</keyword>
<evidence type="ECO:0000313" key="4">
    <source>
        <dbReference type="Proteomes" id="UP000799302"/>
    </source>
</evidence>
<protein>
    <submittedName>
        <fullName evidence="3">Uncharacterized protein</fullName>
    </submittedName>
</protein>
<dbReference type="EMBL" id="MU004239">
    <property type="protein sequence ID" value="KAF2666294.1"/>
    <property type="molecule type" value="Genomic_DNA"/>
</dbReference>
<feature type="region of interest" description="Disordered" evidence="1">
    <location>
        <begin position="217"/>
        <end position="256"/>
    </location>
</feature>
<name>A0A6A6U5S5_9PEZI</name>
<feature type="compositionally biased region" description="Polar residues" evidence="1">
    <location>
        <begin position="218"/>
        <end position="228"/>
    </location>
</feature>
<feature type="transmembrane region" description="Helical" evidence="2">
    <location>
        <begin position="188"/>
        <end position="209"/>
    </location>
</feature>
<proteinExistence type="predicted"/>
<dbReference type="OrthoDB" id="4770059at2759"/>
<dbReference type="AlphaFoldDB" id="A0A6A6U5S5"/>
<organism evidence="3 4">
    <name type="scientific">Microthyrium microscopicum</name>
    <dbReference type="NCBI Taxonomy" id="703497"/>
    <lineage>
        <taxon>Eukaryota</taxon>
        <taxon>Fungi</taxon>
        <taxon>Dikarya</taxon>
        <taxon>Ascomycota</taxon>
        <taxon>Pezizomycotina</taxon>
        <taxon>Dothideomycetes</taxon>
        <taxon>Dothideomycetes incertae sedis</taxon>
        <taxon>Microthyriales</taxon>
        <taxon>Microthyriaceae</taxon>
        <taxon>Microthyrium</taxon>
    </lineage>
</organism>
<keyword evidence="2" id="KW-0812">Transmembrane</keyword>
<evidence type="ECO:0000256" key="2">
    <source>
        <dbReference type="SAM" id="Phobius"/>
    </source>
</evidence>
<keyword evidence="2" id="KW-1133">Transmembrane helix</keyword>
<feature type="compositionally biased region" description="Low complexity" evidence="1">
    <location>
        <begin position="151"/>
        <end position="169"/>
    </location>
</feature>